<accession>A0A0G4NQV2</accession>
<sequence>REQRRLPRHHLWLVQR</sequence>
<dbReference type="Proteomes" id="UP000045706">
    <property type="component" value="Unassembled WGS sequence"/>
</dbReference>
<dbReference type="EMBL" id="CVQI01038013">
    <property type="protein sequence ID" value="CRK48857.1"/>
    <property type="molecule type" value="Genomic_DNA"/>
</dbReference>
<feature type="non-terminal residue" evidence="1">
    <location>
        <position position="1"/>
    </location>
</feature>
<gene>
    <name evidence="1" type="ORF">BN1723_020679</name>
</gene>
<reference evidence="2" key="1">
    <citation type="submission" date="2015-05" db="EMBL/GenBank/DDBJ databases">
        <authorList>
            <person name="Fogelqvist Johan"/>
        </authorList>
    </citation>
    <scope>NUCLEOTIDE SEQUENCE [LARGE SCALE GENOMIC DNA]</scope>
</reference>
<protein>
    <submittedName>
        <fullName evidence="1">Uncharacterized protein</fullName>
    </submittedName>
</protein>
<evidence type="ECO:0000313" key="2">
    <source>
        <dbReference type="Proteomes" id="UP000045706"/>
    </source>
</evidence>
<dbReference type="AlphaFoldDB" id="A0A0G4NQV2"/>
<organism evidence="1 2">
    <name type="scientific">Verticillium longisporum</name>
    <name type="common">Verticillium dahliae var. longisporum</name>
    <dbReference type="NCBI Taxonomy" id="100787"/>
    <lineage>
        <taxon>Eukaryota</taxon>
        <taxon>Fungi</taxon>
        <taxon>Dikarya</taxon>
        <taxon>Ascomycota</taxon>
        <taxon>Pezizomycotina</taxon>
        <taxon>Sordariomycetes</taxon>
        <taxon>Hypocreomycetidae</taxon>
        <taxon>Glomerellales</taxon>
        <taxon>Plectosphaerellaceae</taxon>
        <taxon>Verticillium</taxon>
    </lineage>
</organism>
<evidence type="ECO:0000313" key="1">
    <source>
        <dbReference type="EMBL" id="CRK48857.1"/>
    </source>
</evidence>
<name>A0A0G4NQV2_VERLO</name>
<proteinExistence type="predicted"/>